<proteinExistence type="predicted"/>
<reference evidence="1" key="2">
    <citation type="submission" date="2025-09" db="UniProtKB">
        <authorList>
            <consortium name="Ensembl"/>
        </authorList>
    </citation>
    <scope>IDENTIFICATION</scope>
</reference>
<dbReference type="InterPro" id="IPR046341">
    <property type="entry name" value="SET_dom_sf"/>
</dbReference>
<organism evidence="1 2">
    <name type="scientific">Xiphophorus couchianus</name>
    <name type="common">Monterrey platyfish</name>
    <dbReference type="NCBI Taxonomy" id="32473"/>
    <lineage>
        <taxon>Eukaryota</taxon>
        <taxon>Metazoa</taxon>
        <taxon>Chordata</taxon>
        <taxon>Craniata</taxon>
        <taxon>Vertebrata</taxon>
        <taxon>Euteleostomi</taxon>
        <taxon>Actinopterygii</taxon>
        <taxon>Neopterygii</taxon>
        <taxon>Teleostei</taxon>
        <taxon>Neoteleostei</taxon>
        <taxon>Acanthomorphata</taxon>
        <taxon>Ovalentaria</taxon>
        <taxon>Atherinomorphae</taxon>
        <taxon>Cyprinodontiformes</taxon>
        <taxon>Poeciliidae</taxon>
        <taxon>Poeciliinae</taxon>
        <taxon>Xiphophorus</taxon>
    </lineage>
</organism>
<dbReference type="STRING" id="32473.ENSXCOP00000001511"/>
<protein>
    <submittedName>
        <fullName evidence="1">Uncharacterized protein</fullName>
    </submittedName>
</protein>
<keyword evidence="2" id="KW-1185">Reference proteome</keyword>
<dbReference type="Proteomes" id="UP000261380">
    <property type="component" value="Unplaced"/>
</dbReference>
<sequence>WTIGSTGCRRSLFDAGVKGRGLRASRELSAGEVLLAEPGYAAVLIYPPVDFWEPISFILGHRDRLILTREADLNFISKGL</sequence>
<name>A0A3B5KV76_9TELE</name>
<reference evidence="1" key="1">
    <citation type="submission" date="2025-08" db="UniProtKB">
        <authorList>
            <consortium name="Ensembl"/>
        </authorList>
    </citation>
    <scope>IDENTIFICATION</scope>
</reference>
<evidence type="ECO:0000313" key="2">
    <source>
        <dbReference type="Proteomes" id="UP000261380"/>
    </source>
</evidence>
<dbReference type="SUPFAM" id="SSF82199">
    <property type="entry name" value="SET domain"/>
    <property type="match status" value="1"/>
</dbReference>
<dbReference type="Ensembl" id="ENSXCOT00000001534.1">
    <property type="protein sequence ID" value="ENSXCOP00000001511.1"/>
    <property type="gene ID" value="ENSXCOG00000001224.1"/>
</dbReference>
<evidence type="ECO:0000313" key="1">
    <source>
        <dbReference type="Ensembl" id="ENSXCOP00000001511.1"/>
    </source>
</evidence>
<accession>A0A3B5KV76</accession>
<dbReference type="AlphaFoldDB" id="A0A3B5KV76"/>